<keyword evidence="3" id="KW-0539">Nucleus</keyword>
<evidence type="ECO:0000256" key="2">
    <source>
        <dbReference type="ARBA" id="ARBA00009200"/>
    </source>
</evidence>
<reference evidence="5" key="1">
    <citation type="submission" date="2025-08" db="UniProtKB">
        <authorList>
            <consortium name="Ensembl"/>
        </authorList>
    </citation>
    <scope>IDENTIFICATION</scope>
</reference>
<dbReference type="STRING" id="7757.ENSPMAP00000008850"/>
<dbReference type="InterPro" id="IPR015668">
    <property type="entry name" value="Bcl-9/Bcl-9l"/>
</dbReference>
<protein>
    <submittedName>
        <fullName evidence="5">Uncharacterized protein</fullName>
    </submittedName>
</protein>
<dbReference type="GO" id="GO:1990907">
    <property type="term" value="C:beta-catenin-TCF complex"/>
    <property type="evidence" value="ECO:0007669"/>
    <property type="project" value="TreeGrafter"/>
</dbReference>
<proteinExistence type="inferred from homology"/>
<dbReference type="AlphaFoldDB" id="S4RUG0"/>
<dbReference type="PANTHER" id="PTHR15185:SF6">
    <property type="entry name" value="B-CELL LYMPHOMA 9 BETA-CATENIN BINDING DOMAIN-CONTAINING PROTEIN"/>
    <property type="match status" value="1"/>
</dbReference>
<dbReference type="PANTHER" id="PTHR15185">
    <property type="entry name" value="BCL9"/>
    <property type="match status" value="1"/>
</dbReference>
<dbReference type="GO" id="GO:0003713">
    <property type="term" value="F:transcription coactivator activity"/>
    <property type="evidence" value="ECO:0007669"/>
    <property type="project" value="InterPro"/>
</dbReference>
<dbReference type="HOGENOM" id="CLU_1405522_0_0_1"/>
<evidence type="ECO:0000256" key="4">
    <source>
        <dbReference type="SAM" id="MobiDB-lite"/>
    </source>
</evidence>
<reference evidence="5" key="2">
    <citation type="submission" date="2025-09" db="UniProtKB">
        <authorList>
            <consortium name="Ensembl"/>
        </authorList>
    </citation>
    <scope>IDENTIFICATION</scope>
</reference>
<evidence type="ECO:0000256" key="3">
    <source>
        <dbReference type="ARBA" id="ARBA00023242"/>
    </source>
</evidence>
<comment type="similarity">
    <text evidence="2">Belongs to the BCL9 family.</text>
</comment>
<name>S4RUG0_PETMA</name>
<evidence type="ECO:0000313" key="5">
    <source>
        <dbReference type="Ensembl" id="ENSPMAP00000008850.1"/>
    </source>
</evidence>
<evidence type="ECO:0000256" key="1">
    <source>
        <dbReference type="ARBA" id="ARBA00004123"/>
    </source>
</evidence>
<dbReference type="GO" id="GO:0008013">
    <property type="term" value="F:beta-catenin binding"/>
    <property type="evidence" value="ECO:0007669"/>
    <property type="project" value="InterPro"/>
</dbReference>
<dbReference type="OMA" id="MQGLMAP"/>
<dbReference type="GeneTree" id="ENSGT00940000173555"/>
<dbReference type="GO" id="GO:0045944">
    <property type="term" value="P:positive regulation of transcription by RNA polymerase II"/>
    <property type="evidence" value="ECO:0007669"/>
    <property type="project" value="TreeGrafter"/>
</dbReference>
<dbReference type="GO" id="GO:0060070">
    <property type="term" value="P:canonical Wnt signaling pathway"/>
    <property type="evidence" value="ECO:0007669"/>
    <property type="project" value="InterPro"/>
</dbReference>
<feature type="region of interest" description="Disordered" evidence="4">
    <location>
        <begin position="47"/>
        <end position="102"/>
    </location>
</feature>
<accession>S4RUG0</accession>
<feature type="compositionally biased region" description="Low complexity" evidence="4">
    <location>
        <begin position="59"/>
        <end position="70"/>
    </location>
</feature>
<organism evidence="5">
    <name type="scientific">Petromyzon marinus</name>
    <name type="common">Sea lamprey</name>
    <dbReference type="NCBI Taxonomy" id="7757"/>
    <lineage>
        <taxon>Eukaryota</taxon>
        <taxon>Metazoa</taxon>
        <taxon>Chordata</taxon>
        <taxon>Craniata</taxon>
        <taxon>Vertebrata</taxon>
        <taxon>Cyclostomata</taxon>
        <taxon>Hyperoartia</taxon>
        <taxon>Petromyzontiformes</taxon>
        <taxon>Petromyzontidae</taxon>
        <taxon>Petromyzon</taxon>
    </lineage>
</organism>
<dbReference type="Ensembl" id="ENSPMAT00000008889.1">
    <property type="protein sequence ID" value="ENSPMAP00000008850.1"/>
    <property type="gene ID" value="ENSPMAG00000008048.1"/>
</dbReference>
<comment type="subcellular location">
    <subcellularLocation>
        <location evidence="1">Nucleus</location>
    </subcellularLocation>
</comment>
<sequence length="194" mass="20874">VLPGISTVLSDPDLQDVIRPGASGIPEFDLSRIIPSEKPSQTLAVLPFGMGQPPPPSPHGLLHPSQLPQQMHHHHHHPPQQQQQQHGVLGAPPPPQQQQQHHGVVERLPLLPMMMGPPPGKQRSRSASGEVVLFGPHDALQPMPPMQGLMAPPLAGQPHGAMMLQAAQFRQRSMSVDMPMGFNNGPGHPGNMPI</sequence>